<accession>A0A5S3X0S8</accession>
<evidence type="ECO:0000313" key="3">
    <source>
        <dbReference type="Proteomes" id="UP000306719"/>
    </source>
</evidence>
<dbReference type="Proteomes" id="UP000306719">
    <property type="component" value="Unassembled WGS sequence"/>
</dbReference>
<proteinExistence type="predicted"/>
<evidence type="ECO:0008006" key="4">
    <source>
        <dbReference type="Google" id="ProtNLM"/>
    </source>
</evidence>
<dbReference type="AlphaFoldDB" id="A0A5S3X0S8"/>
<evidence type="ECO:0000313" key="2">
    <source>
        <dbReference type="EMBL" id="TMP37788.1"/>
    </source>
</evidence>
<organism evidence="2 3">
    <name type="scientific">Pseudoalteromonas rubra</name>
    <dbReference type="NCBI Taxonomy" id="43658"/>
    <lineage>
        <taxon>Bacteria</taxon>
        <taxon>Pseudomonadati</taxon>
        <taxon>Pseudomonadota</taxon>
        <taxon>Gammaproteobacteria</taxon>
        <taxon>Alteromonadales</taxon>
        <taxon>Pseudoalteromonadaceae</taxon>
        <taxon>Pseudoalteromonas</taxon>
    </lineage>
</organism>
<sequence>MKCISIKLGLIAASLFSGAAAHAADYQYRVHHWKQGEGQVSLGSSRDRICFLSKVQGKFEGWGEAVWVKEVGATYYLGGKSNQDNVAAIATCVTNPKGNYDVQYDTWSQGQSDIYLGDRNNVCFLTGMSGKFEGWAESIGIKNYSYGTYLGGTSNQHSVEAQAGCVARSYPDLKSYTWNQGESQKILASAKTHVCYLTKISGKFKGSGEAVQVVQNGGYWILSGKSQQHSVTATATCTTKI</sequence>
<protein>
    <recommendedName>
        <fullName evidence="4">Lectin</fullName>
    </recommendedName>
</protein>
<gene>
    <name evidence="2" type="ORF">CWB98_09450</name>
</gene>
<dbReference type="RefSeq" id="WP_054014335.1">
    <property type="nucleotide sequence ID" value="NZ_PNCJ01000013.1"/>
</dbReference>
<feature type="chain" id="PRO_5024336104" description="Lectin" evidence="1">
    <location>
        <begin position="24"/>
        <end position="241"/>
    </location>
</feature>
<reference evidence="2 3" key="1">
    <citation type="submission" date="2018-01" db="EMBL/GenBank/DDBJ databases">
        <authorList>
            <person name="Paulsen S."/>
            <person name="Gram L.K."/>
        </authorList>
    </citation>
    <scope>NUCLEOTIDE SEQUENCE [LARGE SCALE GENOMIC DNA]</scope>
    <source>
        <strain evidence="2 3">S2599</strain>
    </source>
</reference>
<reference evidence="3" key="2">
    <citation type="submission" date="2019-06" db="EMBL/GenBank/DDBJ databases">
        <title>Co-occurence of chitin degradation, pigmentation and bioactivity in marine Pseudoalteromonas.</title>
        <authorList>
            <person name="Sonnenschein E.C."/>
            <person name="Bech P.K."/>
        </authorList>
    </citation>
    <scope>NUCLEOTIDE SEQUENCE [LARGE SCALE GENOMIC DNA]</scope>
    <source>
        <strain evidence="3">S2599</strain>
    </source>
</reference>
<dbReference type="EMBL" id="PNCJ01000013">
    <property type="protein sequence ID" value="TMP37788.1"/>
    <property type="molecule type" value="Genomic_DNA"/>
</dbReference>
<comment type="caution">
    <text evidence="2">The sequence shown here is derived from an EMBL/GenBank/DDBJ whole genome shotgun (WGS) entry which is preliminary data.</text>
</comment>
<keyword evidence="1" id="KW-0732">Signal</keyword>
<feature type="signal peptide" evidence="1">
    <location>
        <begin position="1"/>
        <end position="23"/>
    </location>
</feature>
<name>A0A5S3X0S8_9GAMM</name>
<dbReference type="OrthoDB" id="6301231at2"/>
<evidence type="ECO:0000256" key="1">
    <source>
        <dbReference type="SAM" id="SignalP"/>
    </source>
</evidence>